<evidence type="ECO:0000313" key="2">
    <source>
        <dbReference type="Proteomes" id="UP001154114"/>
    </source>
</evidence>
<sequence>MALLLKRKVIERINACTRAREARRGRIRTVLIVHDTAVTRRILRSSREAATTRRIVALSALRIRLSNAYAGQTLVWRQPYLFRPVNGAILLVLEHIPRYAFLVEPT</sequence>
<dbReference type="AlphaFoldDB" id="A0A9P0BRX3"/>
<protein>
    <submittedName>
        <fullName evidence="1">Uncharacterized protein</fullName>
    </submittedName>
</protein>
<organism evidence="1 2">
    <name type="scientific">Chrysodeixis includens</name>
    <name type="common">Soybean looper</name>
    <name type="synonym">Pseudoplusia includens</name>
    <dbReference type="NCBI Taxonomy" id="689277"/>
    <lineage>
        <taxon>Eukaryota</taxon>
        <taxon>Metazoa</taxon>
        <taxon>Ecdysozoa</taxon>
        <taxon>Arthropoda</taxon>
        <taxon>Hexapoda</taxon>
        <taxon>Insecta</taxon>
        <taxon>Pterygota</taxon>
        <taxon>Neoptera</taxon>
        <taxon>Endopterygota</taxon>
        <taxon>Lepidoptera</taxon>
        <taxon>Glossata</taxon>
        <taxon>Ditrysia</taxon>
        <taxon>Noctuoidea</taxon>
        <taxon>Noctuidae</taxon>
        <taxon>Plusiinae</taxon>
        <taxon>Chrysodeixis</taxon>
    </lineage>
</organism>
<name>A0A9P0BRX3_CHRIL</name>
<dbReference type="EMBL" id="LR824019">
    <property type="protein sequence ID" value="CAH0587859.1"/>
    <property type="molecule type" value="Genomic_DNA"/>
</dbReference>
<accession>A0A9P0BRX3</accession>
<dbReference type="Proteomes" id="UP001154114">
    <property type="component" value="Chromosome 16"/>
</dbReference>
<reference evidence="1" key="1">
    <citation type="submission" date="2021-12" db="EMBL/GenBank/DDBJ databases">
        <authorList>
            <person name="King R."/>
        </authorList>
    </citation>
    <scope>NUCLEOTIDE SEQUENCE</scope>
</reference>
<proteinExistence type="predicted"/>
<evidence type="ECO:0000313" key="1">
    <source>
        <dbReference type="EMBL" id="CAH0587859.1"/>
    </source>
</evidence>
<keyword evidence="2" id="KW-1185">Reference proteome</keyword>
<gene>
    <name evidence="1" type="ORF">CINC_LOCUS3710</name>
</gene>